<dbReference type="OMA" id="MAEQYLH"/>
<evidence type="ECO:0000256" key="2">
    <source>
        <dbReference type="ARBA" id="ARBA00022525"/>
    </source>
</evidence>
<evidence type="ECO:0000259" key="4">
    <source>
        <dbReference type="SMART" id="SM00198"/>
    </source>
</evidence>
<dbReference type="Gene3D" id="3.40.33.10">
    <property type="entry name" value="CAP"/>
    <property type="match status" value="1"/>
</dbReference>
<dbReference type="Pfam" id="PF00188">
    <property type="entry name" value="CAP"/>
    <property type="match status" value="1"/>
</dbReference>
<organism evidence="6">
    <name type="scientific">Drosophila grimshawi</name>
    <name type="common">Hawaiian fruit fly</name>
    <name type="synonym">Idiomyia grimshawi</name>
    <dbReference type="NCBI Taxonomy" id="7222"/>
    <lineage>
        <taxon>Eukaryota</taxon>
        <taxon>Metazoa</taxon>
        <taxon>Ecdysozoa</taxon>
        <taxon>Arthropoda</taxon>
        <taxon>Hexapoda</taxon>
        <taxon>Insecta</taxon>
        <taxon>Pterygota</taxon>
        <taxon>Neoptera</taxon>
        <taxon>Endopterygota</taxon>
        <taxon>Diptera</taxon>
        <taxon>Brachycera</taxon>
        <taxon>Muscomorpha</taxon>
        <taxon>Ephydroidea</taxon>
        <taxon>Drosophilidae</taxon>
        <taxon>Drosophila</taxon>
        <taxon>Hawaiian Drosophila</taxon>
    </lineage>
</organism>
<sequence>MKIIILQLLLSHITLGLAELFEDVNENDIGNPYYHNFGSKLTICPEHANCLDGKFNFLCAKDPTKVSMNCKRYVPIAMDRRSRSKMVHMHNGLRNKLAYDMRLSKMNMIYWNTRLQLMAEQYLNLCRPYRDTCLIVGYGGFQVGQNSLYVPRRHEVLNEWQGRTVRQWYLELGSTIFNAQQLTEEQLKGKMGNLTQLILPRLEFVGCGAAIMFDGFFIVCYYYPPVNSSLKSELTFLKGSETCVCPMNRLMCSRHFNSLCGIDIESGNAIRIELNAAKFLLLYLVSFSLQ</sequence>
<evidence type="ECO:0000256" key="3">
    <source>
        <dbReference type="SAM" id="SignalP"/>
    </source>
</evidence>
<gene>
    <name evidence="5" type="primary">Dgri\GH11630</name>
    <name evidence="5" type="ORF">Dgri_GH11630</name>
</gene>
<reference evidence="5 6" key="1">
    <citation type="journal article" date="2007" name="Nature">
        <title>Evolution of genes and genomes on the Drosophila phylogeny.</title>
        <authorList>
            <consortium name="Drosophila 12 Genomes Consortium"/>
            <person name="Clark A.G."/>
            <person name="Eisen M.B."/>
            <person name="Smith D.R."/>
            <person name="Bergman C.M."/>
            <person name="Oliver B."/>
            <person name="Markow T.A."/>
            <person name="Kaufman T.C."/>
            <person name="Kellis M."/>
            <person name="Gelbart W."/>
            <person name="Iyer V.N."/>
            <person name="Pollard D.A."/>
            <person name="Sackton T.B."/>
            <person name="Larracuente A.M."/>
            <person name="Singh N.D."/>
            <person name="Abad J.P."/>
            <person name="Abt D.N."/>
            <person name="Adryan B."/>
            <person name="Aguade M."/>
            <person name="Akashi H."/>
            <person name="Anderson W.W."/>
            <person name="Aquadro C.F."/>
            <person name="Ardell D.H."/>
            <person name="Arguello R."/>
            <person name="Artieri C.G."/>
            <person name="Barbash D.A."/>
            <person name="Barker D."/>
            <person name="Barsanti P."/>
            <person name="Batterham P."/>
            <person name="Batzoglou S."/>
            <person name="Begun D."/>
            <person name="Bhutkar A."/>
            <person name="Blanco E."/>
            <person name="Bosak S.A."/>
            <person name="Bradley R.K."/>
            <person name="Brand A.D."/>
            <person name="Brent M.R."/>
            <person name="Brooks A.N."/>
            <person name="Brown R.H."/>
            <person name="Butlin R.K."/>
            <person name="Caggese C."/>
            <person name="Calvi B.R."/>
            <person name="Bernardo de Carvalho A."/>
            <person name="Caspi A."/>
            <person name="Castrezana S."/>
            <person name="Celniker S.E."/>
            <person name="Chang J.L."/>
            <person name="Chapple C."/>
            <person name="Chatterji S."/>
            <person name="Chinwalla A."/>
            <person name="Civetta A."/>
            <person name="Clifton S.W."/>
            <person name="Comeron J.M."/>
            <person name="Costello J.C."/>
            <person name="Coyne J.A."/>
            <person name="Daub J."/>
            <person name="David R.G."/>
            <person name="Delcher A.L."/>
            <person name="Delehaunty K."/>
            <person name="Do C.B."/>
            <person name="Ebling H."/>
            <person name="Edwards K."/>
            <person name="Eickbush T."/>
            <person name="Evans J.D."/>
            <person name="Filipski A."/>
            <person name="Findeiss S."/>
            <person name="Freyhult E."/>
            <person name="Fulton L."/>
            <person name="Fulton R."/>
            <person name="Garcia A.C."/>
            <person name="Gardiner A."/>
            <person name="Garfield D.A."/>
            <person name="Garvin B.E."/>
            <person name="Gibson G."/>
            <person name="Gilbert D."/>
            <person name="Gnerre S."/>
            <person name="Godfrey J."/>
            <person name="Good R."/>
            <person name="Gotea V."/>
            <person name="Gravely B."/>
            <person name="Greenberg A.J."/>
            <person name="Griffiths-Jones S."/>
            <person name="Gross S."/>
            <person name="Guigo R."/>
            <person name="Gustafson E.A."/>
            <person name="Haerty W."/>
            <person name="Hahn M.W."/>
            <person name="Halligan D.L."/>
            <person name="Halpern A.L."/>
            <person name="Halter G.M."/>
            <person name="Han M.V."/>
            <person name="Heger A."/>
            <person name="Hillier L."/>
            <person name="Hinrichs A.S."/>
            <person name="Holmes I."/>
            <person name="Hoskins R.A."/>
            <person name="Hubisz M.J."/>
            <person name="Hultmark D."/>
            <person name="Huntley M.A."/>
            <person name="Jaffe D.B."/>
            <person name="Jagadeeshan S."/>
            <person name="Jeck W.R."/>
            <person name="Johnson J."/>
            <person name="Jones C.D."/>
            <person name="Jordan W.C."/>
            <person name="Karpen G.H."/>
            <person name="Kataoka E."/>
            <person name="Keightley P.D."/>
            <person name="Kheradpour P."/>
            <person name="Kirkness E.F."/>
            <person name="Koerich L.B."/>
            <person name="Kristiansen K."/>
            <person name="Kudrna D."/>
            <person name="Kulathinal R.J."/>
            <person name="Kumar S."/>
            <person name="Kwok R."/>
            <person name="Lander E."/>
            <person name="Langley C.H."/>
            <person name="Lapoint R."/>
            <person name="Lazzaro B.P."/>
            <person name="Lee S.J."/>
            <person name="Levesque L."/>
            <person name="Li R."/>
            <person name="Lin C.F."/>
            <person name="Lin M.F."/>
            <person name="Lindblad-Toh K."/>
            <person name="Llopart A."/>
            <person name="Long M."/>
            <person name="Low L."/>
            <person name="Lozovsky E."/>
            <person name="Lu J."/>
            <person name="Luo M."/>
            <person name="Machado C.A."/>
            <person name="Makalowski W."/>
            <person name="Marzo M."/>
            <person name="Matsuda M."/>
            <person name="Matzkin L."/>
            <person name="McAllister B."/>
            <person name="McBride C.S."/>
            <person name="McKernan B."/>
            <person name="McKernan K."/>
            <person name="Mendez-Lago M."/>
            <person name="Minx P."/>
            <person name="Mollenhauer M.U."/>
            <person name="Montooth K."/>
            <person name="Mount S.M."/>
            <person name="Mu X."/>
            <person name="Myers E."/>
            <person name="Negre B."/>
            <person name="Newfeld S."/>
            <person name="Nielsen R."/>
            <person name="Noor M.A."/>
            <person name="O'Grady P."/>
            <person name="Pachter L."/>
            <person name="Papaceit M."/>
            <person name="Parisi M.J."/>
            <person name="Parisi M."/>
            <person name="Parts L."/>
            <person name="Pedersen J.S."/>
            <person name="Pesole G."/>
            <person name="Phillippy A.M."/>
            <person name="Ponting C.P."/>
            <person name="Pop M."/>
            <person name="Porcelli D."/>
            <person name="Powell J.R."/>
            <person name="Prohaska S."/>
            <person name="Pruitt K."/>
            <person name="Puig M."/>
            <person name="Quesneville H."/>
            <person name="Ram K.R."/>
            <person name="Rand D."/>
            <person name="Rasmussen M.D."/>
            <person name="Reed L.K."/>
            <person name="Reenan R."/>
            <person name="Reily A."/>
            <person name="Remington K.A."/>
            <person name="Rieger T.T."/>
            <person name="Ritchie M.G."/>
            <person name="Robin C."/>
            <person name="Rogers Y.H."/>
            <person name="Rohde C."/>
            <person name="Rozas J."/>
            <person name="Rubenfield M.J."/>
            <person name="Ruiz A."/>
            <person name="Russo S."/>
            <person name="Salzberg S.L."/>
            <person name="Sanchez-Gracia A."/>
            <person name="Saranga D.J."/>
            <person name="Sato H."/>
            <person name="Schaeffer S.W."/>
            <person name="Schatz M.C."/>
            <person name="Schlenke T."/>
            <person name="Schwartz R."/>
            <person name="Segarra C."/>
            <person name="Singh R.S."/>
            <person name="Sirot L."/>
            <person name="Sirota M."/>
            <person name="Sisneros N.B."/>
            <person name="Smith C.D."/>
            <person name="Smith T.F."/>
            <person name="Spieth J."/>
            <person name="Stage D.E."/>
            <person name="Stark A."/>
            <person name="Stephan W."/>
            <person name="Strausberg R.L."/>
            <person name="Strempel S."/>
            <person name="Sturgill D."/>
            <person name="Sutton G."/>
            <person name="Sutton G.G."/>
            <person name="Tao W."/>
            <person name="Teichmann S."/>
            <person name="Tobari Y.N."/>
            <person name="Tomimura Y."/>
            <person name="Tsolas J.M."/>
            <person name="Valente V.L."/>
            <person name="Venter E."/>
            <person name="Venter J.C."/>
            <person name="Vicario S."/>
            <person name="Vieira F.G."/>
            <person name="Vilella A.J."/>
            <person name="Villasante A."/>
            <person name="Walenz B."/>
            <person name="Wang J."/>
            <person name="Wasserman M."/>
            <person name="Watts T."/>
            <person name="Wilson D."/>
            <person name="Wilson R.K."/>
            <person name="Wing R.A."/>
            <person name="Wolfner M.F."/>
            <person name="Wong A."/>
            <person name="Wong G.K."/>
            <person name="Wu C.I."/>
            <person name="Wu G."/>
            <person name="Yamamoto D."/>
            <person name="Yang H.P."/>
            <person name="Yang S.P."/>
            <person name="Yorke J.A."/>
            <person name="Yoshida K."/>
            <person name="Zdobnov E."/>
            <person name="Zhang P."/>
            <person name="Zhang Y."/>
            <person name="Zimin A.V."/>
            <person name="Baldwin J."/>
            <person name="Abdouelleil A."/>
            <person name="Abdulkadir J."/>
            <person name="Abebe A."/>
            <person name="Abera B."/>
            <person name="Abreu J."/>
            <person name="Acer S.C."/>
            <person name="Aftuck L."/>
            <person name="Alexander A."/>
            <person name="An P."/>
            <person name="Anderson E."/>
            <person name="Anderson S."/>
            <person name="Arachi H."/>
            <person name="Azer M."/>
            <person name="Bachantsang P."/>
            <person name="Barry A."/>
            <person name="Bayul T."/>
            <person name="Berlin A."/>
            <person name="Bessette D."/>
            <person name="Bloom T."/>
            <person name="Blye J."/>
            <person name="Boguslavskiy L."/>
            <person name="Bonnet C."/>
            <person name="Boukhgalter B."/>
            <person name="Bourzgui I."/>
            <person name="Brown A."/>
            <person name="Cahill P."/>
            <person name="Channer S."/>
            <person name="Cheshatsang Y."/>
            <person name="Chuda L."/>
            <person name="Citroen M."/>
            <person name="Collymore A."/>
            <person name="Cooke P."/>
            <person name="Costello M."/>
            <person name="D'Aco K."/>
            <person name="Daza R."/>
            <person name="De Haan G."/>
            <person name="DeGray S."/>
            <person name="DeMaso C."/>
            <person name="Dhargay N."/>
            <person name="Dooley K."/>
            <person name="Dooley E."/>
            <person name="Doricent M."/>
            <person name="Dorje P."/>
            <person name="Dorjee K."/>
            <person name="Dupes A."/>
            <person name="Elong R."/>
            <person name="Falk J."/>
            <person name="Farina A."/>
            <person name="Faro S."/>
            <person name="Ferguson D."/>
            <person name="Fisher S."/>
            <person name="Foley C.D."/>
            <person name="Franke A."/>
            <person name="Friedrich D."/>
            <person name="Gadbois L."/>
            <person name="Gearin G."/>
            <person name="Gearin C.R."/>
            <person name="Giannoukos G."/>
            <person name="Goode T."/>
            <person name="Graham J."/>
            <person name="Grandbois E."/>
            <person name="Grewal S."/>
            <person name="Gyaltsen K."/>
            <person name="Hafez N."/>
            <person name="Hagos B."/>
            <person name="Hall J."/>
            <person name="Henson C."/>
            <person name="Hollinger A."/>
            <person name="Honan T."/>
            <person name="Huard M.D."/>
            <person name="Hughes L."/>
            <person name="Hurhula B."/>
            <person name="Husby M.E."/>
            <person name="Kamat A."/>
            <person name="Kanga B."/>
            <person name="Kashin S."/>
            <person name="Khazanovich D."/>
            <person name="Kisner P."/>
            <person name="Lance K."/>
            <person name="Lara M."/>
            <person name="Lee W."/>
            <person name="Lennon N."/>
            <person name="Letendre F."/>
            <person name="LeVine R."/>
            <person name="Lipovsky A."/>
            <person name="Liu X."/>
            <person name="Liu J."/>
            <person name="Liu S."/>
            <person name="Lokyitsang T."/>
            <person name="Lokyitsang Y."/>
            <person name="Lubonja R."/>
            <person name="Lui A."/>
            <person name="MacDonald P."/>
            <person name="Magnisalis V."/>
            <person name="Maru K."/>
            <person name="Matthews C."/>
            <person name="McCusker W."/>
            <person name="McDonough S."/>
            <person name="Mehta T."/>
            <person name="Meldrim J."/>
            <person name="Meneus L."/>
            <person name="Mihai O."/>
            <person name="Mihalev A."/>
            <person name="Mihova T."/>
            <person name="Mittelman R."/>
            <person name="Mlenga V."/>
            <person name="Montmayeur A."/>
            <person name="Mulrain L."/>
            <person name="Navidi A."/>
            <person name="Naylor J."/>
            <person name="Negash T."/>
            <person name="Nguyen T."/>
            <person name="Nguyen N."/>
            <person name="Nicol R."/>
            <person name="Norbu C."/>
            <person name="Norbu N."/>
            <person name="Novod N."/>
            <person name="O'Neill B."/>
            <person name="Osman S."/>
            <person name="Markiewicz E."/>
            <person name="Oyono O.L."/>
            <person name="Patti C."/>
            <person name="Phunkhang P."/>
            <person name="Pierre F."/>
            <person name="Priest M."/>
            <person name="Raghuraman S."/>
            <person name="Rege F."/>
            <person name="Reyes R."/>
            <person name="Rise C."/>
            <person name="Rogov P."/>
            <person name="Ross K."/>
            <person name="Ryan E."/>
            <person name="Settipalli S."/>
            <person name="Shea T."/>
            <person name="Sherpa N."/>
            <person name="Shi L."/>
            <person name="Shih D."/>
            <person name="Sparrow T."/>
            <person name="Spaulding J."/>
            <person name="Stalker J."/>
            <person name="Stange-Thomann N."/>
            <person name="Stavropoulos S."/>
            <person name="Stone C."/>
            <person name="Strader C."/>
            <person name="Tesfaye S."/>
            <person name="Thomson T."/>
            <person name="Thoulutsang Y."/>
            <person name="Thoulutsang D."/>
            <person name="Topham K."/>
            <person name="Topping I."/>
            <person name="Tsamla T."/>
            <person name="Vassiliev H."/>
            <person name="Vo A."/>
            <person name="Wangchuk T."/>
            <person name="Wangdi T."/>
            <person name="Weiand M."/>
            <person name="Wilkinson J."/>
            <person name="Wilson A."/>
            <person name="Yadav S."/>
            <person name="Young G."/>
            <person name="Yu Q."/>
            <person name="Zembek L."/>
            <person name="Zhong D."/>
            <person name="Zimmer A."/>
            <person name="Zwirko Z."/>
            <person name="Jaffe D.B."/>
            <person name="Alvarez P."/>
            <person name="Brockman W."/>
            <person name="Butler J."/>
            <person name="Chin C."/>
            <person name="Gnerre S."/>
            <person name="Grabherr M."/>
            <person name="Kleber M."/>
            <person name="Mauceli E."/>
            <person name="MacCallum I."/>
        </authorList>
    </citation>
    <scope>NUCLEOTIDE SEQUENCE [LARGE SCALE GENOMIC DNA]</scope>
    <source>
        <strain evidence="6">Tucson 15287-2541.00</strain>
    </source>
</reference>
<dbReference type="SMART" id="SM00198">
    <property type="entry name" value="SCP"/>
    <property type="match status" value="1"/>
</dbReference>
<proteinExistence type="predicted"/>
<dbReference type="Proteomes" id="UP000001070">
    <property type="component" value="Unassembled WGS sequence"/>
</dbReference>
<dbReference type="AlphaFoldDB" id="B4JCA1"/>
<dbReference type="InParanoid" id="B4JCA1"/>
<dbReference type="EMBL" id="CH916368">
    <property type="protein sequence ID" value="EDW04134.1"/>
    <property type="molecule type" value="Genomic_DNA"/>
</dbReference>
<name>B4JCA1_DROGR</name>
<feature type="signal peptide" evidence="3">
    <location>
        <begin position="1"/>
        <end position="18"/>
    </location>
</feature>
<dbReference type="InterPro" id="IPR001283">
    <property type="entry name" value="CRISP-related"/>
</dbReference>
<keyword evidence="6" id="KW-1185">Reference proteome</keyword>
<accession>B4JCA1</accession>
<evidence type="ECO:0000313" key="5">
    <source>
        <dbReference type="EMBL" id="EDW04134.1"/>
    </source>
</evidence>
<keyword evidence="3" id="KW-0732">Signal</keyword>
<comment type="subcellular location">
    <subcellularLocation>
        <location evidence="1">Secreted</location>
    </subcellularLocation>
</comment>
<dbReference type="InterPro" id="IPR014044">
    <property type="entry name" value="CAP_dom"/>
</dbReference>
<dbReference type="SUPFAM" id="SSF55797">
    <property type="entry name" value="PR-1-like"/>
    <property type="match status" value="1"/>
</dbReference>
<protein>
    <submittedName>
        <fullName evidence="5">GH11630</fullName>
    </submittedName>
</protein>
<keyword evidence="2" id="KW-0964">Secreted</keyword>
<feature type="domain" description="SCP" evidence="4">
    <location>
        <begin position="81"/>
        <end position="230"/>
    </location>
</feature>
<evidence type="ECO:0000313" key="6">
    <source>
        <dbReference type="Proteomes" id="UP000001070"/>
    </source>
</evidence>
<dbReference type="HOGENOM" id="CLU_960661_0_0_1"/>
<dbReference type="eggNOG" id="ENOG502RTJY">
    <property type="taxonomic scope" value="Eukaryota"/>
</dbReference>
<dbReference type="CDD" id="cd05380">
    <property type="entry name" value="CAP_euk"/>
    <property type="match status" value="1"/>
</dbReference>
<feature type="chain" id="PRO_5002808574" evidence="3">
    <location>
        <begin position="19"/>
        <end position="290"/>
    </location>
</feature>
<dbReference type="InterPro" id="IPR035940">
    <property type="entry name" value="CAP_sf"/>
</dbReference>
<evidence type="ECO:0000256" key="1">
    <source>
        <dbReference type="ARBA" id="ARBA00004613"/>
    </source>
</evidence>
<dbReference type="PhylomeDB" id="B4JCA1"/>
<dbReference type="GO" id="GO:0005576">
    <property type="term" value="C:extracellular region"/>
    <property type="evidence" value="ECO:0007669"/>
    <property type="project" value="UniProtKB-SubCell"/>
</dbReference>
<dbReference type="PANTHER" id="PTHR10334">
    <property type="entry name" value="CYSTEINE-RICH SECRETORY PROTEIN-RELATED"/>
    <property type="match status" value="1"/>
</dbReference>